<gene>
    <name evidence="7" type="ORF">VSDG_10137</name>
</gene>
<feature type="region of interest" description="Disordered" evidence="5">
    <location>
        <begin position="515"/>
        <end position="612"/>
    </location>
</feature>
<evidence type="ECO:0000313" key="8">
    <source>
        <dbReference type="Proteomes" id="UP000284375"/>
    </source>
</evidence>
<evidence type="ECO:0000256" key="1">
    <source>
        <dbReference type="ARBA" id="ARBA00004167"/>
    </source>
</evidence>
<evidence type="ECO:0000256" key="2">
    <source>
        <dbReference type="ARBA" id="ARBA00022692"/>
    </source>
</evidence>
<evidence type="ECO:0000313" key="7">
    <source>
        <dbReference type="EMBL" id="ROV86781.1"/>
    </source>
</evidence>
<organism evidence="7 8">
    <name type="scientific">Cytospora chrysosperma</name>
    <name type="common">Cytospora canker fungus</name>
    <name type="synonym">Sphaeria chrysosperma</name>
    <dbReference type="NCBI Taxonomy" id="252740"/>
    <lineage>
        <taxon>Eukaryota</taxon>
        <taxon>Fungi</taxon>
        <taxon>Dikarya</taxon>
        <taxon>Ascomycota</taxon>
        <taxon>Pezizomycotina</taxon>
        <taxon>Sordariomycetes</taxon>
        <taxon>Sordariomycetidae</taxon>
        <taxon>Diaporthales</taxon>
        <taxon>Cytosporaceae</taxon>
        <taxon>Cytospora</taxon>
    </lineage>
</organism>
<feature type="transmembrane region" description="Helical" evidence="6">
    <location>
        <begin position="44"/>
        <end position="69"/>
    </location>
</feature>
<feature type="region of interest" description="Disordered" evidence="5">
    <location>
        <begin position="139"/>
        <end position="218"/>
    </location>
</feature>
<evidence type="ECO:0000256" key="5">
    <source>
        <dbReference type="SAM" id="MobiDB-lite"/>
    </source>
</evidence>
<dbReference type="PANTHER" id="PTHR15549">
    <property type="entry name" value="PAIRED IMMUNOGLOBULIN-LIKE TYPE 2 RECEPTOR"/>
    <property type="match status" value="1"/>
</dbReference>
<reference evidence="7 8" key="1">
    <citation type="submission" date="2015-09" db="EMBL/GenBank/DDBJ databases">
        <title>Host preference determinants of Valsa canker pathogens revealed by comparative genomics.</title>
        <authorList>
            <person name="Yin Z."/>
            <person name="Huang L."/>
        </authorList>
    </citation>
    <scope>NUCLEOTIDE SEQUENCE [LARGE SCALE GENOMIC DNA]</scope>
    <source>
        <strain evidence="7 8">YSFL</strain>
    </source>
</reference>
<evidence type="ECO:0000256" key="3">
    <source>
        <dbReference type="ARBA" id="ARBA00022989"/>
    </source>
</evidence>
<dbReference type="Proteomes" id="UP000284375">
    <property type="component" value="Unassembled WGS sequence"/>
</dbReference>
<feature type="compositionally biased region" description="Polar residues" evidence="5">
    <location>
        <begin position="579"/>
        <end position="596"/>
    </location>
</feature>
<proteinExistence type="predicted"/>
<keyword evidence="8" id="KW-1185">Reference proteome</keyword>
<name>A0A423V7M4_CYTCH</name>
<keyword evidence="4 6" id="KW-0472">Membrane</keyword>
<evidence type="ECO:0000256" key="4">
    <source>
        <dbReference type="ARBA" id="ARBA00023136"/>
    </source>
</evidence>
<dbReference type="GO" id="GO:0071944">
    <property type="term" value="C:cell periphery"/>
    <property type="evidence" value="ECO:0007669"/>
    <property type="project" value="UniProtKB-ARBA"/>
</dbReference>
<feature type="compositionally biased region" description="Low complexity" evidence="5">
    <location>
        <begin position="139"/>
        <end position="154"/>
    </location>
</feature>
<comment type="subcellular location">
    <subcellularLocation>
        <location evidence="1">Membrane</location>
        <topology evidence="1">Single-pass membrane protein</topology>
    </subcellularLocation>
</comment>
<protein>
    <submittedName>
        <fullName evidence="7">Uncharacterized protein</fullName>
    </submittedName>
</protein>
<keyword evidence="3 6" id="KW-1133">Transmembrane helix</keyword>
<feature type="compositionally biased region" description="Basic and acidic residues" evidence="5">
    <location>
        <begin position="517"/>
        <end position="527"/>
    </location>
</feature>
<dbReference type="STRING" id="252740.A0A423V7M4"/>
<evidence type="ECO:0000256" key="6">
    <source>
        <dbReference type="SAM" id="Phobius"/>
    </source>
</evidence>
<dbReference type="InterPro" id="IPR051694">
    <property type="entry name" value="Immunoregulatory_rcpt-like"/>
</dbReference>
<dbReference type="AlphaFoldDB" id="A0A423V7M4"/>
<dbReference type="EMBL" id="LJZO01000112">
    <property type="protein sequence ID" value="ROV86781.1"/>
    <property type="molecule type" value="Genomic_DNA"/>
</dbReference>
<accession>A0A423V7M4</accession>
<dbReference type="OrthoDB" id="5240840at2759"/>
<dbReference type="PANTHER" id="PTHR15549:SF26">
    <property type="entry name" value="AXIAL BUDDING PATTERN PROTEIN 2-RELATED"/>
    <property type="match status" value="1"/>
</dbReference>
<dbReference type="GO" id="GO:0016020">
    <property type="term" value="C:membrane"/>
    <property type="evidence" value="ECO:0007669"/>
    <property type="project" value="UniProtKB-SubCell"/>
</dbReference>
<comment type="caution">
    <text evidence="7">The sequence shown here is derived from an EMBL/GenBank/DDBJ whole genome shotgun (WGS) entry which is preliminary data.</text>
</comment>
<keyword evidence="2 6" id="KW-0812">Transmembrane</keyword>
<feature type="transmembrane region" description="Helical" evidence="6">
    <location>
        <begin position="222"/>
        <end position="245"/>
    </location>
</feature>
<feature type="compositionally biased region" description="Low complexity" evidence="5">
    <location>
        <begin position="174"/>
        <end position="191"/>
    </location>
</feature>
<sequence length="612" mass="65400">MSTSPNLPRSAHYKYKHEHEHEHEHGHNHKHKHKHVNPFLFVKLVHYLVFLVEFVCCFLFIFNLIHIFLSTIHVDLCLGGASARTASGAADDDGCPEFGRAARWGDDVVYFDSTILYLELYYKYASICSGRTATTAHRSAPTTAPTATSASPVVVAPPPQSELASSSDTAVLPETSKTGGLGSETTSTSTKVPGSAEATPSGVAAVPVSGNDGNSSHTSRSAAVAGGIIGGLALAALLVALIWFWRRKMQRRRSTLLTPLSPLSVTQSIGREENGAYIIQRDSIGPTSFSTKVKASVMAQYNRVRGIRNPSASPYRDGSDMTIKDRIGKVWASFGGPRNRGPRWSEKKNDAFSARGIGGSLKEKDVPRSVPLAYKPGLLTGGGDLDSEAQRRRLSRTRGASVGTTLGGLDFNFGGDPFSDVHATPHPSAKPPPLFATGANNPFSDANAIGAEAYMPKPSSYVADIRHSRGQSVDSTLTPNRNTHLRVVGGMSRPSSGSTAAYADSSIYLRDSTSSFDTRRNKFRSDPFDLEPLSRTVAGSDGVPTALTSDLHRMPSTNSERYRQGVGTADGGLPAAHPSYNSLHSSRYTSGVSEGSMNEWAAPGSDLGPRAL</sequence>